<organism evidence="1">
    <name type="scientific">uncultured Chthoniobacterales bacterium</name>
    <dbReference type="NCBI Taxonomy" id="1836801"/>
    <lineage>
        <taxon>Bacteria</taxon>
        <taxon>Pseudomonadati</taxon>
        <taxon>Verrucomicrobiota</taxon>
        <taxon>Spartobacteria</taxon>
        <taxon>Chthoniobacterales</taxon>
        <taxon>environmental samples</taxon>
    </lineage>
</organism>
<accession>A0A6J4HYI5</accession>
<dbReference type="AlphaFoldDB" id="A0A6J4HYI5"/>
<sequence>MRAAFEPNILPTNFAAALSAMILKMKRNIVSMNRIWSGARGSFPAAAVGPQSCIAVLVSSTARARRSSRLATSARRGDQLLYTAVRGRRYSR</sequence>
<evidence type="ECO:0000313" key="1">
    <source>
        <dbReference type="EMBL" id="CAA9236457.1"/>
    </source>
</evidence>
<name>A0A6J4HYI5_9BACT</name>
<proteinExistence type="predicted"/>
<reference evidence="1" key="1">
    <citation type="submission" date="2020-02" db="EMBL/GenBank/DDBJ databases">
        <authorList>
            <person name="Meier V. D."/>
        </authorList>
    </citation>
    <scope>NUCLEOTIDE SEQUENCE</scope>
    <source>
        <strain evidence="1">AVDCRST_MAG42</strain>
    </source>
</reference>
<protein>
    <submittedName>
        <fullName evidence="1">Uncharacterized protein</fullName>
    </submittedName>
</protein>
<dbReference type="EMBL" id="CADCTA010000058">
    <property type="protein sequence ID" value="CAA9236457.1"/>
    <property type="molecule type" value="Genomic_DNA"/>
</dbReference>
<gene>
    <name evidence="1" type="ORF">AVDCRST_MAG42-1442</name>
</gene>